<evidence type="ECO:0000256" key="1">
    <source>
        <dbReference type="SAM" id="SignalP"/>
    </source>
</evidence>
<sequence length="1142" mass="126805">MKKNITSLFFCLSLGTALAQTTGSKSSTLPNIIPPSAESYKLGSFGNLPVSLFTGNANVDIPVTSFAAGNITIPIRLNYFSNGIKVDDMNGSTGLGWTMVSGGVITRVIRDLPDENNLSNVSIPTNFDDIGPNNPIAMQFFQDASNDNVDTEQDLYMANFGGMQIKFVFDKKGIPVIYSQKDVIIEGVSGGDSFTITVDNGTKYYFTDKESTSNRTAGAGHSLISISTTAWYLTKIEDISTGETVFIENVDGGYTATMSQSQTLSYTSPNGGPMLSSCGNPAFIRYPQVSELISHNQTVNGKQIKRIYSNNPSYGEIIFDYFQSGGSADYKRLQKVTKKINNSIINDVTLNYTLTSNNRLFLNSVSDSVAGSVYSFQYNQPDQFPPRLSFGRDDWGYFNGATNNTNLIPSIIEIINWSGYQSSMRSVNPSKTSIGILQKITYPTKGYSEFFYENNTSVEKNVVLIPEKKTGVQIGAEKGSSGPQVTNSTTFIPVKNEEITIGGGAWFNSDACDSQWEVAGKHRAVANLKRANGESVTLYQKTSSGMMTSPTTSLTFPSPYAYYAMVSKNEVLTLNLTTLFLCVQAEAAASYTEALEVRGDREVPIGGLRIAKIVDTTENGVASTRNFVYHDLGEQNTEATVLREPQFEEQLYYTRTCSTTPNPGNNGGGFPTGVERFPYYTITSTNINQLFATHPNVFYKTVQEIVEGKSNIIHYYSTESDDFGKVIYGNNIRNSVLTNFGWNNGKEKLTKYLDSGNNLVRTVEMNYEEDDSRKYQVDGFSIRKNYDNPVSQNVTRTCTAEDVVRTMDYTYCSASHSHHYTAFDGYKNCINPGANNQTATYKDICFGQGIGTVMTYADQLDNLDIMQYKNISRFEYLKSQKAIDYLNGTAMKTETQYFYAHPKHHQLTSEKTIFPDLTSAGKTYQYAHEKNNQLMIGKNMVGIPLETQTQQTANSITKVTSREETIYPTALPHAVTGNLMLPLSEYSYDTLNPTVSSKDVTYEKYDEKGNILQYREKDGTPVSIVWGYNKTRPIAKIVGALYSQVEGMISTIVTKSNEDAVDPTKEAELLLALDAFQPVGMTTKYTYNPLVGVTTITPPSGKRELYVYDTANRLKQVQVRERDNAGTYSYKVVKEFKYNYKQ</sequence>
<dbReference type="AlphaFoldDB" id="A0A543EN98"/>
<keyword evidence="3" id="KW-1185">Reference proteome</keyword>
<evidence type="ECO:0008006" key="4">
    <source>
        <dbReference type="Google" id="ProtNLM"/>
    </source>
</evidence>
<dbReference type="RefSeq" id="WP_142017829.1">
    <property type="nucleotide sequence ID" value="NZ_VFPD01000001.1"/>
</dbReference>
<keyword evidence="1" id="KW-0732">Signal</keyword>
<feature type="signal peptide" evidence="1">
    <location>
        <begin position="1"/>
        <end position="19"/>
    </location>
</feature>
<feature type="chain" id="PRO_5022141459" description="YD repeat-containing protein" evidence="1">
    <location>
        <begin position="20"/>
        <end position="1142"/>
    </location>
</feature>
<organism evidence="2 3">
    <name type="scientific">Chryseobacterium aquifrigidense</name>
    <dbReference type="NCBI Taxonomy" id="558021"/>
    <lineage>
        <taxon>Bacteria</taxon>
        <taxon>Pseudomonadati</taxon>
        <taxon>Bacteroidota</taxon>
        <taxon>Flavobacteriia</taxon>
        <taxon>Flavobacteriales</taxon>
        <taxon>Weeksellaceae</taxon>
        <taxon>Chryseobacterium group</taxon>
        <taxon>Chryseobacterium</taxon>
    </lineage>
</organism>
<evidence type="ECO:0000313" key="3">
    <source>
        <dbReference type="Proteomes" id="UP000316437"/>
    </source>
</evidence>
<dbReference type="Proteomes" id="UP000316437">
    <property type="component" value="Unassembled WGS sequence"/>
</dbReference>
<dbReference type="EMBL" id="VFPD01000001">
    <property type="protein sequence ID" value="TQM22999.1"/>
    <property type="molecule type" value="Genomic_DNA"/>
</dbReference>
<proteinExistence type="predicted"/>
<reference evidence="2 3" key="1">
    <citation type="submission" date="2019-06" db="EMBL/GenBank/DDBJ databases">
        <title>Sorghum-associated microbial communities from plants grown in Nebraska, USA.</title>
        <authorList>
            <person name="Schachtman D."/>
        </authorList>
    </citation>
    <scope>NUCLEOTIDE SEQUENCE [LARGE SCALE GENOMIC DNA]</scope>
    <source>
        <strain evidence="2 3">110</strain>
    </source>
</reference>
<evidence type="ECO:0000313" key="2">
    <source>
        <dbReference type="EMBL" id="TQM22999.1"/>
    </source>
</evidence>
<name>A0A543EN98_9FLAO</name>
<gene>
    <name evidence="2" type="ORF">FB551_2725</name>
</gene>
<protein>
    <recommendedName>
        <fullName evidence="4">YD repeat-containing protein</fullName>
    </recommendedName>
</protein>
<accession>A0A543EN98</accession>
<comment type="caution">
    <text evidence="2">The sequence shown here is derived from an EMBL/GenBank/DDBJ whole genome shotgun (WGS) entry which is preliminary data.</text>
</comment>
<dbReference type="Gene3D" id="2.180.10.10">
    <property type="entry name" value="RHS repeat-associated core"/>
    <property type="match status" value="1"/>
</dbReference>